<keyword evidence="11" id="KW-1015">Disulfide bond</keyword>
<dbReference type="InterPro" id="IPR041362">
    <property type="entry name" value="TIG2_plexin"/>
</dbReference>
<dbReference type="SUPFAM" id="SSF101912">
    <property type="entry name" value="Sema domain"/>
    <property type="match status" value="1"/>
</dbReference>
<keyword evidence="7" id="KW-0677">Repeat</keyword>
<dbReference type="InterPro" id="IPR046800">
    <property type="entry name" value="Plexin_RBD"/>
</dbReference>
<dbReference type="Pfam" id="PF01833">
    <property type="entry name" value="TIG"/>
    <property type="match status" value="2"/>
</dbReference>
<evidence type="ECO:0000256" key="1">
    <source>
        <dbReference type="ARBA" id="ARBA00004251"/>
    </source>
</evidence>
<keyword evidence="9 16" id="KW-1133">Transmembrane helix</keyword>
<feature type="region of interest" description="Disordered" evidence="15">
    <location>
        <begin position="1262"/>
        <end position="1283"/>
    </location>
</feature>
<dbReference type="FunFam" id="2.130.10.10:FF:000451">
    <property type="entry name" value="Plexin A4, B"/>
    <property type="match status" value="1"/>
</dbReference>
<dbReference type="CDD" id="cd11236">
    <property type="entry name" value="Sema_plexin_like"/>
    <property type="match status" value="1"/>
</dbReference>
<feature type="signal peptide" evidence="17">
    <location>
        <begin position="1"/>
        <end position="30"/>
    </location>
</feature>
<reference evidence="19" key="1">
    <citation type="journal article" date="2016" name="Ticks Tick Borne Dis.">
        <title>De novo assembly and annotation of the salivary gland transcriptome of Rhipicephalus appendiculatus male and female ticks during blood feeding.</title>
        <authorList>
            <person name="de Castro M.H."/>
            <person name="de Klerk D."/>
            <person name="Pienaar R."/>
            <person name="Latif A.A."/>
            <person name="Rees D.J."/>
            <person name="Mans B.J."/>
        </authorList>
    </citation>
    <scope>NUCLEOTIDE SEQUENCE</scope>
    <source>
        <tissue evidence="19">Salivary glands</tissue>
    </source>
</reference>
<dbReference type="GO" id="GO:0007399">
    <property type="term" value="P:nervous system development"/>
    <property type="evidence" value="ECO:0007669"/>
    <property type="project" value="UniProtKB-KW"/>
</dbReference>
<evidence type="ECO:0000256" key="2">
    <source>
        <dbReference type="ARBA" id="ARBA00010297"/>
    </source>
</evidence>
<dbReference type="FunFam" id="2.60.40.10:FF:000728">
    <property type="entry name" value="Plexin D1"/>
    <property type="match status" value="1"/>
</dbReference>
<dbReference type="GO" id="GO:0030334">
    <property type="term" value="P:regulation of cell migration"/>
    <property type="evidence" value="ECO:0007669"/>
    <property type="project" value="TreeGrafter"/>
</dbReference>
<dbReference type="Pfam" id="PF01403">
    <property type="entry name" value="Sema"/>
    <property type="match status" value="1"/>
</dbReference>
<dbReference type="InterPro" id="IPR002909">
    <property type="entry name" value="IPT_dom"/>
</dbReference>
<evidence type="ECO:0000256" key="11">
    <source>
        <dbReference type="ARBA" id="ARBA00023157"/>
    </source>
</evidence>
<evidence type="ECO:0000256" key="8">
    <source>
        <dbReference type="ARBA" id="ARBA00022902"/>
    </source>
</evidence>
<keyword evidence="5 16" id="KW-0812">Transmembrane</keyword>
<evidence type="ECO:0000256" key="3">
    <source>
        <dbReference type="ARBA" id="ARBA00022473"/>
    </source>
</evidence>
<evidence type="ECO:0000256" key="17">
    <source>
        <dbReference type="SAM" id="SignalP"/>
    </source>
</evidence>
<comment type="caution">
    <text evidence="14">Lacks conserved residue(s) required for the propagation of feature annotation.</text>
</comment>
<organism evidence="19">
    <name type="scientific">Rhipicephalus appendiculatus</name>
    <name type="common">Brown ear tick</name>
    <dbReference type="NCBI Taxonomy" id="34631"/>
    <lineage>
        <taxon>Eukaryota</taxon>
        <taxon>Metazoa</taxon>
        <taxon>Ecdysozoa</taxon>
        <taxon>Arthropoda</taxon>
        <taxon>Chelicerata</taxon>
        <taxon>Arachnida</taxon>
        <taxon>Acari</taxon>
        <taxon>Parasitiformes</taxon>
        <taxon>Ixodida</taxon>
        <taxon>Ixodoidea</taxon>
        <taxon>Ixodidae</taxon>
        <taxon>Rhipicephalinae</taxon>
        <taxon>Rhipicephalus</taxon>
        <taxon>Rhipicephalus</taxon>
    </lineage>
</organism>
<dbReference type="InterPro" id="IPR013548">
    <property type="entry name" value="Plexin_cytoplasmic_RasGAP_dom"/>
</dbReference>
<evidence type="ECO:0000256" key="15">
    <source>
        <dbReference type="SAM" id="MobiDB-lite"/>
    </source>
</evidence>
<dbReference type="FunFam" id="2.60.40.10:FF:000320">
    <property type="entry name" value="Plexin A1"/>
    <property type="match status" value="1"/>
</dbReference>
<dbReference type="Pfam" id="PF17960">
    <property type="entry name" value="TIG_plexin"/>
    <property type="match status" value="1"/>
</dbReference>
<protein>
    <submittedName>
        <fullName evidence="19">Plexin A</fullName>
    </submittedName>
</protein>
<dbReference type="EMBL" id="GEDV01010085">
    <property type="protein sequence ID" value="JAP78472.1"/>
    <property type="molecule type" value="Transcribed_RNA"/>
</dbReference>
<dbReference type="InterPro" id="IPR015943">
    <property type="entry name" value="WD40/YVTN_repeat-like_dom_sf"/>
</dbReference>
<dbReference type="InterPro" id="IPR016201">
    <property type="entry name" value="PSI"/>
</dbReference>
<keyword evidence="3" id="KW-0217">Developmental protein</keyword>
<dbReference type="Pfam" id="PF20170">
    <property type="entry name" value="Plexin_RBD"/>
    <property type="match status" value="1"/>
</dbReference>
<dbReference type="Gene3D" id="2.130.10.10">
    <property type="entry name" value="YVTN repeat-like/Quinoprotein amine dehydrogenase"/>
    <property type="match status" value="1"/>
</dbReference>
<evidence type="ECO:0000256" key="7">
    <source>
        <dbReference type="ARBA" id="ARBA00022737"/>
    </source>
</evidence>
<dbReference type="GO" id="GO:0017154">
    <property type="term" value="F:semaphorin receptor activity"/>
    <property type="evidence" value="ECO:0007669"/>
    <property type="project" value="InterPro"/>
</dbReference>
<keyword evidence="10 16" id="KW-0472">Membrane</keyword>
<accession>A0A131YJ04</accession>
<evidence type="ECO:0000256" key="6">
    <source>
        <dbReference type="ARBA" id="ARBA00022729"/>
    </source>
</evidence>
<dbReference type="Gene3D" id="3.10.20.90">
    <property type="entry name" value="Phosphatidylinositol 3-kinase Catalytic Subunit, Chain A, domain 1"/>
    <property type="match status" value="1"/>
</dbReference>
<dbReference type="InterPro" id="IPR031148">
    <property type="entry name" value="Plexin"/>
</dbReference>
<dbReference type="SUPFAM" id="SSF103575">
    <property type="entry name" value="Plexin repeat"/>
    <property type="match status" value="2"/>
</dbReference>
<evidence type="ECO:0000256" key="10">
    <source>
        <dbReference type="ARBA" id="ARBA00023136"/>
    </source>
</evidence>
<feature type="transmembrane region" description="Helical" evidence="16">
    <location>
        <begin position="1432"/>
        <end position="1452"/>
    </location>
</feature>
<feature type="compositionally biased region" description="Low complexity" evidence="15">
    <location>
        <begin position="38"/>
        <end position="62"/>
    </location>
</feature>
<feature type="chain" id="PRO_5007285377" evidence="17">
    <location>
        <begin position="31"/>
        <end position="1978"/>
    </location>
</feature>
<dbReference type="SMART" id="SM00429">
    <property type="entry name" value="IPT"/>
    <property type="match status" value="3"/>
</dbReference>
<dbReference type="InterPro" id="IPR008936">
    <property type="entry name" value="Rho_GTPase_activation_prot"/>
</dbReference>
<dbReference type="FunFam" id="2.60.40.10:FF:001407">
    <property type="entry name" value="Plexin A, isoform B"/>
    <property type="match status" value="1"/>
</dbReference>
<feature type="transmembrane region" description="Helical" evidence="16">
    <location>
        <begin position="1318"/>
        <end position="1340"/>
    </location>
</feature>
<dbReference type="Gene3D" id="1.10.506.10">
    <property type="entry name" value="GTPase Activation - p120gap, domain 1"/>
    <property type="match status" value="2"/>
</dbReference>
<evidence type="ECO:0000256" key="13">
    <source>
        <dbReference type="ARBA" id="ARBA00023180"/>
    </source>
</evidence>
<dbReference type="GO" id="GO:0009653">
    <property type="term" value="P:anatomical structure morphogenesis"/>
    <property type="evidence" value="ECO:0007669"/>
    <property type="project" value="UniProtKB-ARBA"/>
</dbReference>
<evidence type="ECO:0000259" key="18">
    <source>
        <dbReference type="PROSITE" id="PS51004"/>
    </source>
</evidence>
<dbReference type="FunFam" id="1.10.506.10:FF:000005">
    <property type="entry name" value="Plexin A1"/>
    <property type="match status" value="1"/>
</dbReference>
<proteinExistence type="inferred from homology"/>
<dbReference type="InterPro" id="IPR036352">
    <property type="entry name" value="Semap_dom_sf"/>
</dbReference>
<dbReference type="PANTHER" id="PTHR22625">
    <property type="entry name" value="PLEXIN"/>
    <property type="match status" value="1"/>
</dbReference>
<dbReference type="PANTHER" id="PTHR22625:SF70">
    <property type="entry name" value="PLEXIN A, ISOFORM A"/>
    <property type="match status" value="1"/>
</dbReference>
<evidence type="ECO:0000256" key="16">
    <source>
        <dbReference type="SAM" id="Phobius"/>
    </source>
</evidence>
<dbReference type="FunFam" id="1.10.506.10:FF:000027">
    <property type="entry name" value="Plexin A, isoform B"/>
    <property type="match status" value="1"/>
</dbReference>
<feature type="region of interest" description="Disordered" evidence="15">
    <location>
        <begin position="34"/>
        <end position="74"/>
    </location>
</feature>
<evidence type="ECO:0000256" key="9">
    <source>
        <dbReference type="ARBA" id="ARBA00022989"/>
    </source>
</evidence>
<dbReference type="CDD" id="cd12790">
    <property type="entry name" value="RasGAP_plexin_A"/>
    <property type="match status" value="1"/>
</dbReference>
<dbReference type="GO" id="GO:0002116">
    <property type="term" value="C:semaphorin receptor complex"/>
    <property type="evidence" value="ECO:0007669"/>
    <property type="project" value="TreeGrafter"/>
</dbReference>
<dbReference type="GO" id="GO:0120025">
    <property type="term" value="C:plasma membrane bounded cell projection"/>
    <property type="evidence" value="ECO:0007669"/>
    <property type="project" value="UniProtKB-ARBA"/>
</dbReference>
<evidence type="ECO:0000313" key="19">
    <source>
        <dbReference type="EMBL" id="JAP78472.1"/>
    </source>
</evidence>
<keyword evidence="13" id="KW-0325">Glycoprotein</keyword>
<dbReference type="SUPFAM" id="SSF48350">
    <property type="entry name" value="GTPase activation domain, GAP"/>
    <property type="match status" value="1"/>
</dbReference>
<dbReference type="SUPFAM" id="SSF81296">
    <property type="entry name" value="E set domains"/>
    <property type="match status" value="3"/>
</dbReference>
<dbReference type="SMART" id="SM00630">
    <property type="entry name" value="Sema"/>
    <property type="match status" value="1"/>
</dbReference>
<dbReference type="InterPro" id="IPR001627">
    <property type="entry name" value="Semap_dom"/>
</dbReference>
<comment type="similarity">
    <text evidence="2">Belongs to the plexin family.</text>
</comment>
<dbReference type="InterPro" id="IPR013783">
    <property type="entry name" value="Ig-like_fold"/>
</dbReference>
<evidence type="ECO:0000256" key="12">
    <source>
        <dbReference type="ARBA" id="ARBA00023170"/>
    </source>
</evidence>
<comment type="subcellular location">
    <subcellularLocation>
        <location evidence="1">Cell membrane</location>
        <topology evidence="1">Single-pass type I membrane protein</topology>
    </subcellularLocation>
</comment>
<dbReference type="Pfam" id="PF01437">
    <property type="entry name" value="PSI"/>
    <property type="match status" value="2"/>
</dbReference>
<evidence type="ECO:0000256" key="5">
    <source>
        <dbReference type="ARBA" id="ARBA00022692"/>
    </source>
</evidence>
<dbReference type="Pfam" id="PF24479">
    <property type="entry name" value="PSI_PlexinA-B"/>
    <property type="match status" value="1"/>
</dbReference>
<evidence type="ECO:0000256" key="4">
    <source>
        <dbReference type="ARBA" id="ARBA00022475"/>
    </source>
</evidence>
<dbReference type="InterPro" id="IPR002165">
    <property type="entry name" value="Plexin_repeat"/>
</dbReference>
<sequence>MTRRDRWWAACSLLPPLLLLLAAAPPSAHGLWPSALRQQPAGSPASSPAGAAAQELRQAPAANGTANSTVPEKPAIFTDPSTERFIHMAVNSYTGQVYIGAVNAIYQLSSKLELQARAVMGPEKDDPGCPVTRFCPSITKKYHDYYNKALVIDYPQSRLIACGSLFQGVCTVHSLENITNYRTPANESVVANNATASTVAFIANGPERLSRMHVLYVGVTFTGNGPYRSDVPAVSSRSLDLSNDTFSIAVTGVSTGTKVFVNSLAREVYPITYVFGFSSRGFSYFLTVQKQFTEEPKPYISKLVRICQNDVHYYSYTEVALVCQTPDGIHYNLAQAAFVGKPGSELAVSLGITAQDEVLFVVFAKSRDETDVYNRPSQKSALCVYALTAVHRKFTQNINDCFNGQGVRGLDFINPSNPCQDTQVQINDDFCGMDVNTPLDGSKPVNATPVLTYSNVLLTSVAAVSTHDYTVAFLGTSNGHLKKAVVESVTNAFEYSDSVIEEGKAVNSDMLFDKNGEHLYVMTERTVTRVKVQECHQYKTCIDCLGAQDPYCGWCSLENKCSLRSNCAEAAQDPLYWLSYKSGKCTTITSVQPAQIQRTTARILSLVIGNLPVLDGQFFCAFTAFSKTLETNATRLTNGVSCPTPHTDSLPPIPPGEHHFTAKLSVRMKSNPDFVATNFTFYDCSTYTSCTQCVSSPFPCDWCVGGHRCTHDTGENCRNDILVTGVSSVGPSIRSGPGFCPRINATTGISTEILVPMGINKRIQVKVENIQPFIASTRFVCQFNIEGRVKQVNAQLLGDTIYCENMQFNYGTQAPNITAAFAVIWEGSKPLDNPEHIHVLVYRCENMSENCGLCLELPEKYMCGWCQQSNSCKVQEQCDGHATKWLERTQTCPDPQITRIYPTSGPWEGGTNITIEGYNLGRVFQDIQNGIHVSKEVNGVSLAQIPCVPHKDLYVKTTRIVCEIESPRNLTTSPPSGTISGPVIVKVLNDYTAKSRQNYSFVNPRITSINPSKGPKSGGTRLLIWGLHMDAGSHAEAFVGGMPCQIITREPNVVSCNTSASTTFNEGKVRVKFDKGLRLFEDYIYLYVEDPEIEKVESGSARHSSVPRGIPSGGITVTVKGRNLNAVQEPMMYITLDGEEHYSRCIPDSAQQMKCKSPAVPKDKLSFGGNPDVPVELEYGFRMDAVEQVRNLWSTKGFPPFQMFPDPEYFPFTEKDQIKYYKSDYLTINGNNLDRACQESDVIVRIGTSICNVTSLSRVQLTCRPPTDQPPAQDRNGNPDRNQIPQVVVEVGDKLKFMIGRLSYDIPVGPESAVPVPAIIGVSVGVGVLVVIVFVILIAYRRKSTESSRVLKTMQEQMDVLELRVASECKEAFAELQTEMTDLTSDLTAGGIPFLDYRAYTMKVLFPNVEDHPVLRDMQIDAVKKQYMEKGLWYFGQLVMNKTFLLLFIRTLESNRYFSMRDRVSVASLIMVTLQGKMEYCTDILKTLLAELIEKCIEGKSHPKLLLRRTESVAEKMLSAWFTFLLYKFLRECAGEPLFVLYRAIKQQVDKGPVDAITSEARYSLSEEKLIRQSIDYKSMTAYVSIAQLSYELGENNETPVKVLDCDTVSQVKEKGLDAIYKNMPSSQRPSKDDLDLEWRTGNSGRLILSDEDSTTKTEGEWKRMNTLAHYRVNDGANLTLVPKQSSMYNLSIMSEKMEKSHKYETLNFSLKTSPPLSRATSPLNHDPETGYKYWHLVKHHDGENKEGERGNKMVSEIYLTRLLATKGTLQKFVDDLFETIFSTAHRGSALPLAIKYMFDFLDDQALQHGITDPEVVHTWKSNSLPLRFWVNLIKNPNFVFDIVKSNIVDSCLSVVAQTFMDACSTSDHRLGKDSPSSKLLYAKDIPIYKDWVERYYQDIKMMPAISDQDMNAMLAEESRLHAHEFNTNVALHELYKYAYKYTDQLLQTLEEDEFSQKNKLARKLSQVNAIMNGESEA</sequence>
<dbReference type="Gene3D" id="2.60.40.10">
    <property type="entry name" value="Immunoglobulins"/>
    <property type="match status" value="4"/>
</dbReference>
<dbReference type="GO" id="GO:0005886">
    <property type="term" value="C:plasma membrane"/>
    <property type="evidence" value="ECO:0007669"/>
    <property type="project" value="UniProtKB-SubCell"/>
</dbReference>
<dbReference type="Pfam" id="PF08337">
    <property type="entry name" value="Plexin_cytopl"/>
    <property type="match status" value="1"/>
</dbReference>
<keyword evidence="6 17" id="KW-0732">Signal</keyword>
<feature type="domain" description="Sema" evidence="18">
    <location>
        <begin position="58"/>
        <end position="532"/>
    </location>
</feature>
<keyword evidence="8" id="KW-0524">Neurogenesis</keyword>
<keyword evidence="4" id="KW-1003">Cell membrane</keyword>
<evidence type="ECO:0000256" key="14">
    <source>
        <dbReference type="PROSITE-ProRule" id="PRU00352"/>
    </source>
</evidence>
<dbReference type="Pfam" id="PF18020">
    <property type="entry name" value="TIG_2"/>
    <property type="match status" value="1"/>
</dbReference>
<name>A0A131YJ04_RHIAP</name>
<dbReference type="PROSITE" id="PS51004">
    <property type="entry name" value="SEMA"/>
    <property type="match status" value="1"/>
</dbReference>
<dbReference type="InterPro" id="IPR041019">
    <property type="entry name" value="TIG1_plexin"/>
</dbReference>
<dbReference type="SMART" id="SM00423">
    <property type="entry name" value="PSI"/>
    <property type="match status" value="3"/>
</dbReference>
<keyword evidence="12" id="KW-0675">Receptor</keyword>
<dbReference type="InterPro" id="IPR014756">
    <property type="entry name" value="Ig_E-set"/>
</dbReference>
<dbReference type="CDD" id="cd00603">
    <property type="entry name" value="IPT_PCSR"/>
    <property type="match status" value="1"/>
</dbReference>